<dbReference type="Proteomes" id="UP001596403">
    <property type="component" value="Unassembled WGS sequence"/>
</dbReference>
<protein>
    <submittedName>
        <fullName evidence="1">Uncharacterized protein</fullName>
    </submittedName>
</protein>
<evidence type="ECO:0000313" key="1">
    <source>
        <dbReference type="EMBL" id="MFC6642479.1"/>
    </source>
</evidence>
<comment type="caution">
    <text evidence="1">The sequence shown here is derived from an EMBL/GenBank/DDBJ whole genome shotgun (WGS) entry which is preliminary data.</text>
</comment>
<dbReference type="RefSeq" id="WP_386282728.1">
    <property type="nucleotide sequence ID" value="NZ_JBHSWA010000001.1"/>
</dbReference>
<accession>A0ABW1YZ90</accession>
<keyword evidence="2" id="KW-1185">Reference proteome</keyword>
<sequence>MEIYGIDFDITVTRRPTEDPAVEAVTLRSAIAGSDQPLYVLDGYLDIGAPS</sequence>
<name>A0ABW1YZ90_9RHOB</name>
<gene>
    <name evidence="1" type="ORF">ACFQAU_12995</name>
</gene>
<proteinExistence type="predicted"/>
<organism evidence="1 2">
    <name type="scientific">Sulfitobacter profundi</name>
    <dbReference type="NCBI Taxonomy" id="2679961"/>
    <lineage>
        <taxon>Bacteria</taxon>
        <taxon>Pseudomonadati</taxon>
        <taxon>Pseudomonadota</taxon>
        <taxon>Alphaproteobacteria</taxon>
        <taxon>Rhodobacterales</taxon>
        <taxon>Roseobacteraceae</taxon>
        <taxon>Sulfitobacter</taxon>
    </lineage>
</organism>
<evidence type="ECO:0000313" key="2">
    <source>
        <dbReference type="Proteomes" id="UP001596403"/>
    </source>
</evidence>
<reference evidence="2" key="1">
    <citation type="journal article" date="2019" name="Int. J. Syst. Evol. Microbiol.">
        <title>The Global Catalogue of Microorganisms (GCM) 10K type strain sequencing project: providing services to taxonomists for standard genome sequencing and annotation.</title>
        <authorList>
            <consortium name="The Broad Institute Genomics Platform"/>
            <consortium name="The Broad Institute Genome Sequencing Center for Infectious Disease"/>
            <person name="Wu L."/>
            <person name="Ma J."/>
        </authorList>
    </citation>
    <scope>NUCLEOTIDE SEQUENCE [LARGE SCALE GENOMIC DNA]</scope>
    <source>
        <strain evidence="2">NBRC 111368</strain>
    </source>
</reference>
<dbReference type="EMBL" id="JBHSWA010000001">
    <property type="protein sequence ID" value="MFC6642479.1"/>
    <property type="molecule type" value="Genomic_DNA"/>
</dbReference>